<organism evidence="1">
    <name type="scientific">Arundo donax</name>
    <name type="common">Giant reed</name>
    <name type="synonym">Donax arundinaceus</name>
    <dbReference type="NCBI Taxonomy" id="35708"/>
    <lineage>
        <taxon>Eukaryota</taxon>
        <taxon>Viridiplantae</taxon>
        <taxon>Streptophyta</taxon>
        <taxon>Embryophyta</taxon>
        <taxon>Tracheophyta</taxon>
        <taxon>Spermatophyta</taxon>
        <taxon>Magnoliopsida</taxon>
        <taxon>Liliopsida</taxon>
        <taxon>Poales</taxon>
        <taxon>Poaceae</taxon>
        <taxon>PACMAD clade</taxon>
        <taxon>Arundinoideae</taxon>
        <taxon>Arundineae</taxon>
        <taxon>Arundo</taxon>
    </lineage>
</organism>
<proteinExistence type="predicted"/>
<evidence type="ECO:0000313" key="1">
    <source>
        <dbReference type="EMBL" id="JAD53973.1"/>
    </source>
</evidence>
<reference evidence="1" key="2">
    <citation type="journal article" date="2015" name="Data Brief">
        <title>Shoot transcriptome of the giant reed, Arundo donax.</title>
        <authorList>
            <person name="Barrero R.A."/>
            <person name="Guerrero F.D."/>
            <person name="Moolhuijzen P."/>
            <person name="Goolsby J.A."/>
            <person name="Tidwell J."/>
            <person name="Bellgard S.E."/>
            <person name="Bellgard M.I."/>
        </authorList>
    </citation>
    <scope>NUCLEOTIDE SEQUENCE</scope>
    <source>
        <tissue evidence="1">Shoot tissue taken approximately 20 cm above the soil surface</tissue>
    </source>
</reference>
<dbReference type="AlphaFoldDB" id="A0A0A9AVS4"/>
<sequence length="43" mass="4526">MFMILCSVITVGNSSGRVNPLRVGLLSGSLPCSDLVLLQGLHQ</sequence>
<reference evidence="1" key="1">
    <citation type="submission" date="2014-09" db="EMBL/GenBank/DDBJ databases">
        <authorList>
            <person name="Magalhaes I.L.F."/>
            <person name="Oliveira U."/>
            <person name="Santos F.R."/>
            <person name="Vidigal T.H.D.A."/>
            <person name="Brescovit A.D."/>
            <person name="Santos A.J."/>
        </authorList>
    </citation>
    <scope>NUCLEOTIDE SEQUENCE</scope>
    <source>
        <tissue evidence="1">Shoot tissue taken approximately 20 cm above the soil surface</tissue>
    </source>
</reference>
<protein>
    <submittedName>
        <fullName evidence="1">Uncharacterized protein</fullName>
    </submittedName>
</protein>
<accession>A0A0A9AVS4</accession>
<dbReference type="EMBL" id="GBRH01243922">
    <property type="protein sequence ID" value="JAD53973.1"/>
    <property type="molecule type" value="Transcribed_RNA"/>
</dbReference>
<name>A0A0A9AVS4_ARUDO</name>